<dbReference type="EMBL" id="AUZX01008603">
    <property type="protein sequence ID" value="EQD55067.1"/>
    <property type="molecule type" value="Genomic_DNA"/>
</dbReference>
<name>T1AD81_9ZZZZ</name>
<dbReference type="GO" id="GO:0019646">
    <property type="term" value="P:aerobic electron transport chain"/>
    <property type="evidence" value="ECO:0007669"/>
    <property type="project" value="TreeGrafter"/>
</dbReference>
<dbReference type="GO" id="GO:0016682">
    <property type="term" value="F:oxidoreductase activity, acting on diphenols and related substances as donors, oxygen as acceptor"/>
    <property type="evidence" value="ECO:0007669"/>
    <property type="project" value="TreeGrafter"/>
</dbReference>
<comment type="subcellular location">
    <subcellularLocation>
        <location evidence="1">Cell membrane</location>
        <topology evidence="1">Multi-pass membrane protein</topology>
    </subcellularLocation>
</comment>
<keyword evidence="3" id="KW-1003">Cell membrane</keyword>
<evidence type="ECO:0000256" key="9">
    <source>
        <dbReference type="ARBA" id="ARBA00023004"/>
    </source>
</evidence>
<evidence type="ECO:0000256" key="11">
    <source>
        <dbReference type="SAM" id="Phobius"/>
    </source>
</evidence>
<dbReference type="EC" id="1.10.3.-" evidence="12"/>
<feature type="transmembrane region" description="Helical" evidence="11">
    <location>
        <begin position="70"/>
        <end position="97"/>
    </location>
</feature>
<dbReference type="Pfam" id="PF02322">
    <property type="entry name" value="Cyt_bd_oxida_II"/>
    <property type="match status" value="1"/>
</dbReference>
<keyword evidence="7" id="KW-0249">Electron transport</keyword>
<feature type="transmembrane region" description="Helical" evidence="11">
    <location>
        <begin position="24"/>
        <end position="50"/>
    </location>
</feature>
<accession>T1AD81</accession>
<keyword evidence="4" id="KW-0349">Heme</keyword>
<reference evidence="12" key="1">
    <citation type="submission" date="2013-08" db="EMBL/GenBank/DDBJ databases">
        <authorList>
            <person name="Mendez C."/>
            <person name="Richter M."/>
            <person name="Ferrer M."/>
            <person name="Sanchez J."/>
        </authorList>
    </citation>
    <scope>NUCLEOTIDE SEQUENCE</scope>
</reference>
<evidence type="ECO:0000256" key="5">
    <source>
        <dbReference type="ARBA" id="ARBA00022692"/>
    </source>
</evidence>
<dbReference type="AlphaFoldDB" id="T1AD81"/>
<reference evidence="12" key="2">
    <citation type="journal article" date="2014" name="ISME J.">
        <title>Microbial stratification in low pH oxic and suboxic macroscopic growths along an acid mine drainage.</title>
        <authorList>
            <person name="Mendez-Garcia C."/>
            <person name="Mesa V."/>
            <person name="Sprenger R.R."/>
            <person name="Richter M."/>
            <person name="Diez M.S."/>
            <person name="Solano J."/>
            <person name="Bargiela R."/>
            <person name="Golyshina O.V."/>
            <person name="Manteca A."/>
            <person name="Ramos J.L."/>
            <person name="Gallego J.R."/>
            <person name="Llorente I."/>
            <person name="Martins Dos Santos V.A."/>
            <person name="Jensen O.N."/>
            <person name="Pelaez A.I."/>
            <person name="Sanchez J."/>
            <person name="Ferrer M."/>
        </authorList>
    </citation>
    <scope>NUCLEOTIDE SEQUENCE</scope>
</reference>
<evidence type="ECO:0000256" key="8">
    <source>
        <dbReference type="ARBA" id="ARBA00022989"/>
    </source>
</evidence>
<keyword evidence="12" id="KW-0560">Oxidoreductase</keyword>
<evidence type="ECO:0000256" key="7">
    <source>
        <dbReference type="ARBA" id="ARBA00022982"/>
    </source>
</evidence>
<dbReference type="GO" id="GO:0046872">
    <property type="term" value="F:metal ion binding"/>
    <property type="evidence" value="ECO:0007669"/>
    <property type="project" value="UniProtKB-KW"/>
</dbReference>
<feature type="non-terminal residue" evidence="12">
    <location>
        <position position="1"/>
    </location>
</feature>
<protein>
    <submittedName>
        <fullName evidence="12">Cytochrome bd ubiquinol oxidase, subunit II</fullName>
        <ecNumber evidence="12">1.10.3.-</ecNumber>
    </submittedName>
</protein>
<gene>
    <name evidence="12" type="ORF">B1A_11938</name>
</gene>
<evidence type="ECO:0000256" key="1">
    <source>
        <dbReference type="ARBA" id="ARBA00004651"/>
    </source>
</evidence>
<keyword evidence="9" id="KW-0408">Iron</keyword>
<dbReference type="PANTHER" id="PTHR43141:SF5">
    <property type="entry name" value="CYTOCHROME BD-I UBIQUINOL OXIDASE SUBUNIT 2"/>
    <property type="match status" value="1"/>
</dbReference>
<proteinExistence type="predicted"/>
<evidence type="ECO:0000256" key="10">
    <source>
        <dbReference type="ARBA" id="ARBA00023136"/>
    </source>
</evidence>
<sequence length="109" mass="12233">GLIGILAIVSLTGTRFFLDRRSEVLSFLSTGAAILLLTASVFLTLFPRVMVSSLGARYDLTIYNASSNPYSLHVMTIVALTALPFVLAYQIWTYWIFRRRVSAKETPHY</sequence>
<dbReference type="GO" id="GO:0005886">
    <property type="term" value="C:plasma membrane"/>
    <property type="evidence" value="ECO:0007669"/>
    <property type="project" value="UniProtKB-SubCell"/>
</dbReference>
<evidence type="ECO:0000256" key="2">
    <source>
        <dbReference type="ARBA" id="ARBA00022448"/>
    </source>
</evidence>
<keyword evidence="5 11" id="KW-0812">Transmembrane</keyword>
<keyword evidence="8 11" id="KW-1133">Transmembrane helix</keyword>
<comment type="caution">
    <text evidence="12">The sequence shown here is derived from an EMBL/GenBank/DDBJ whole genome shotgun (WGS) entry which is preliminary data.</text>
</comment>
<evidence type="ECO:0000256" key="4">
    <source>
        <dbReference type="ARBA" id="ARBA00022617"/>
    </source>
</evidence>
<keyword evidence="10 11" id="KW-0472">Membrane</keyword>
<dbReference type="GO" id="GO:0009055">
    <property type="term" value="F:electron transfer activity"/>
    <property type="evidence" value="ECO:0007669"/>
    <property type="project" value="TreeGrafter"/>
</dbReference>
<evidence type="ECO:0000256" key="6">
    <source>
        <dbReference type="ARBA" id="ARBA00022723"/>
    </source>
</evidence>
<keyword evidence="2" id="KW-0813">Transport</keyword>
<dbReference type="InterPro" id="IPR003317">
    <property type="entry name" value="Cyt-d_oxidase_su2"/>
</dbReference>
<organism evidence="12">
    <name type="scientific">mine drainage metagenome</name>
    <dbReference type="NCBI Taxonomy" id="410659"/>
    <lineage>
        <taxon>unclassified sequences</taxon>
        <taxon>metagenomes</taxon>
        <taxon>ecological metagenomes</taxon>
    </lineage>
</organism>
<dbReference type="GO" id="GO:0070069">
    <property type="term" value="C:cytochrome complex"/>
    <property type="evidence" value="ECO:0007669"/>
    <property type="project" value="TreeGrafter"/>
</dbReference>
<evidence type="ECO:0000256" key="3">
    <source>
        <dbReference type="ARBA" id="ARBA00022475"/>
    </source>
</evidence>
<dbReference type="PANTHER" id="PTHR43141">
    <property type="entry name" value="CYTOCHROME BD2 SUBUNIT II"/>
    <property type="match status" value="1"/>
</dbReference>
<keyword evidence="6" id="KW-0479">Metal-binding</keyword>
<evidence type="ECO:0000313" key="12">
    <source>
        <dbReference type="EMBL" id="EQD55067.1"/>
    </source>
</evidence>